<gene>
    <name evidence="2" type="ORF">jhhlp_007438</name>
</gene>
<dbReference type="NCBIfam" id="TIGR02118">
    <property type="entry name" value="EthD family reductase"/>
    <property type="match status" value="1"/>
</dbReference>
<dbReference type="STRING" id="41688.A0A2N3N127"/>
<organism evidence="2 3">
    <name type="scientific">Lomentospora prolificans</name>
    <dbReference type="NCBI Taxonomy" id="41688"/>
    <lineage>
        <taxon>Eukaryota</taxon>
        <taxon>Fungi</taxon>
        <taxon>Dikarya</taxon>
        <taxon>Ascomycota</taxon>
        <taxon>Pezizomycotina</taxon>
        <taxon>Sordariomycetes</taxon>
        <taxon>Hypocreomycetidae</taxon>
        <taxon>Microascales</taxon>
        <taxon>Microascaceae</taxon>
        <taxon>Lomentospora</taxon>
    </lineage>
</organism>
<dbReference type="InterPro" id="IPR011008">
    <property type="entry name" value="Dimeric_a/b-barrel"/>
</dbReference>
<dbReference type="GO" id="GO:0016491">
    <property type="term" value="F:oxidoreductase activity"/>
    <property type="evidence" value="ECO:0007669"/>
    <property type="project" value="InterPro"/>
</dbReference>
<evidence type="ECO:0000313" key="2">
    <source>
        <dbReference type="EMBL" id="PKS06121.1"/>
    </source>
</evidence>
<reference evidence="2 3" key="1">
    <citation type="journal article" date="2017" name="G3 (Bethesda)">
        <title>First Draft Genome Sequence of the Pathogenic Fungus Lomentospora prolificans (Formerly Scedosporium prolificans).</title>
        <authorList>
            <person name="Luo R."/>
            <person name="Zimin A."/>
            <person name="Workman R."/>
            <person name="Fan Y."/>
            <person name="Pertea G."/>
            <person name="Grossman N."/>
            <person name="Wear M.P."/>
            <person name="Jia B."/>
            <person name="Miller H."/>
            <person name="Casadevall A."/>
            <person name="Timp W."/>
            <person name="Zhang S.X."/>
            <person name="Salzberg S.L."/>
        </authorList>
    </citation>
    <scope>NUCLEOTIDE SEQUENCE [LARGE SCALE GENOMIC DNA]</scope>
    <source>
        <strain evidence="2 3">JHH-5317</strain>
    </source>
</reference>
<accession>A0A2N3N127</accession>
<dbReference type="InParanoid" id="A0A2N3N127"/>
<evidence type="ECO:0008006" key="4">
    <source>
        <dbReference type="Google" id="ProtNLM"/>
    </source>
</evidence>
<evidence type="ECO:0000313" key="3">
    <source>
        <dbReference type="Proteomes" id="UP000233524"/>
    </source>
</evidence>
<name>A0A2N3N127_9PEZI</name>
<evidence type="ECO:0000256" key="1">
    <source>
        <dbReference type="ARBA" id="ARBA00005986"/>
    </source>
</evidence>
<proteinExistence type="inferred from homology"/>
<dbReference type="VEuPathDB" id="FungiDB:jhhlp_007438"/>
<dbReference type="InterPro" id="IPR009799">
    <property type="entry name" value="EthD_dom"/>
</dbReference>
<dbReference type="OrthoDB" id="4892971at2759"/>
<dbReference type="PANTHER" id="PTHR40260:SF2">
    <property type="entry name" value="BLR8190 PROTEIN"/>
    <property type="match status" value="1"/>
</dbReference>
<protein>
    <recommendedName>
        <fullName evidence="4">ABM domain-containing protein</fullName>
    </recommendedName>
</protein>
<dbReference type="AlphaFoldDB" id="A0A2N3N127"/>
<dbReference type="Proteomes" id="UP000233524">
    <property type="component" value="Unassembled WGS sequence"/>
</dbReference>
<dbReference type="EMBL" id="NLAX01001036">
    <property type="protein sequence ID" value="PKS06121.1"/>
    <property type="molecule type" value="Genomic_DNA"/>
</dbReference>
<dbReference type="SUPFAM" id="SSF54909">
    <property type="entry name" value="Dimeric alpha+beta barrel"/>
    <property type="match status" value="1"/>
</dbReference>
<sequence length="101" mass="11242">MSTVTILYESGPKFDVQYYVTKHFSLVEAKWGPLGMQSWEVLEFEEGSPYQVQAITKWKSVEAFEAAMADKVTEEVIGDVPNYTTAKPIFIKGKSAGGSKL</sequence>
<keyword evidence="3" id="KW-1185">Reference proteome</keyword>
<dbReference type="PANTHER" id="PTHR40260">
    <property type="entry name" value="BLR8190 PROTEIN"/>
    <property type="match status" value="1"/>
</dbReference>
<comment type="similarity">
    <text evidence="1">Belongs to the tpcK family.</text>
</comment>
<comment type="caution">
    <text evidence="2">The sequence shown here is derived from an EMBL/GenBank/DDBJ whole genome shotgun (WGS) entry which is preliminary data.</text>
</comment>
<dbReference type="Gene3D" id="3.30.70.100">
    <property type="match status" value="1"/>
</dbReference>